<keyword evidence="3" id="KW-0547">Nucleotide-binding</keyword>
<evidence type="ECO:0000256" key="3">
    <source>
        <dbReference type="ARBA" id="ARBA00022741"/>
    </source>
</evidence>
<keyword evidence="2" id="KW-0813">Transport</keyword>
<organism evidence="6 7">
    <name type="scientific">Oceanobacillus luteolus</name>
    <dbReference type="NCBI Taxonomy" id="1274358"/>
    <lineage>
        <taxon>Bacteria</taxon>
        <taxon>Bacillati</taxon>
        <taxon>Bacillota</taxon>
        <taxon>Bacilli</taxon>
        <taxon>Bacillales</taxon>
        <taxon>Bacillaceae</taxon>
        <taxon>Oceanobacillus</taxon>
    </lineage>
</organism>
<dbReference type="InterPro" id="IPR013563">
    <property type="entry name" value="Oligopep_ABC_C"/>
</dbReference>
<accession>A0ABW4HRI5</accession>
<dbReference type="Proteomes" id="UP001597221">
    <property type="component" value="Unassembled WGS sequence"/>
</dbReference>
<keyword evidence="4" id="KW-0067">ATP-binding</keyword>
<dbReference type="Pfam" id="PF08352">
    <property type="entry name" value="oligo_HPY"/>
    <property type="match status" value="1"/>
</dbReference>
<evidence type="ECO:0000313" key="6">
    <source>
        <dbReference type="EMBL" id="MFD1608248.1"/>
    </source>
</evidence>
<name>A0ABW4HRI5_9BACI</name>
<reference evidence="7" key="1">
    <citation type="journal article" date="2019" name="Int. J. Syst. Evol. Microbiol.">
        <title>The Global Catalogue of Microorganisms (GCM) 10K type strain sequencing project: providing services to taxonomists for standard genome sequencing and annotation.</title>
        <authorList>
            <consortium name="The Broad Institute Genomics Platform"/>
            <consortium name="The Broad Institute Genome Sequencing Center for Infectious Disease"/>
            <person name="Wu L."/>
            <person name="Ma J."/>
        </authorList>
    </citation>
    <scope>NUCLEOTIDE SEQUENCE [LARGE SCALE GENOMIC DNA]</scope>
    <source>
        <strain evidence="7">CGMCC 1.12376</strain>
    </source>
</reference>
<sequence length="56" mass="6627">MVEFTDTDNLYSNHKHPYIQSLLSAVPFPQIHKQFFLSYKTVNQHFVACHLYNGKQ</sequence>
<evidence type="ECO:0000259" key="5">
    <source>
        <dbReference type="Pfam" id="PF08352"/>
    </source>
</evidence>
<gene>
    <name evidence="6" type="ORF">ACFSBH_11325</name>
</gene>
<evidence type="ECO:0000256" key="4">
    <source>
        <dbReference type="ARBA" id="ARBA00022840"/>
    </source>
</evidence>
<dbReference type="RefSeq" id="WP_379597588.1">
    <property type="nucleotide sequence ID" value="NZ_JBHUDE010000048.1"/>
</dbReference>
<feature type="domain" description="Oligopeptide/dipeptide ABC transporter C-terminal" evidence="5">
    <location>
        <begin position="2"/>
        <end position="34"/>
    </location>
</feature>
<comment type="caution">
    <text evidence="6">The sequence shown here is derived from an EMBL/GenBank/DDBJ whole genome shotgun (WGS) entry which is preliminary data.</text>
</comment>
<evidence type="ECO:0000256" key="1">
    <source>
        <dbReference type="ARBA" id="ARBA00005417"/>
    </source>
</evidence>
<evidence type="ECO:0000256" key="2">
    <source>
        <dbReference type="ARBA" id="ARBA00022448"/>
    </source>
</evidence>
<keyword evidence="7" id="KW-1185">Reference proteome</keyword>
<proteinExistence type="inferred from homology"/>
<protein>
    <recommendedName>
        <fullName evidence="5">Oligopeptide/dipeptide ABC transporter C-terminal domain-containing protein</fullName>
    </recommendedName>
</protein>
<comment type="similarity">
    <text evidence="1">Belongs to the ABC transporter superfamily.</text>
</comment>
<dbReference type="EMBL" id="JBHUDE010000048">
    <property type="protein sequence ID" value="MFD1608248.1"/>
    <property type="molecule type" value="Genomic_DNA"/>
</dbReference>
<evidence type="ECO:0000313" key="7">
    <source>
        <dbReference type="Proteomes" id="UP001597221"/>
    </source>
</evidence>